<protein>
    <submittedName>
        <fullName evidence="2">Putative glycosyl transferase</fullName>
    </submittedName>
</protein>
<reference evidence="2" key="1">
    <citation type="journal article" date="2019" name="Int. J. Food Microbiol.">
        <title>Developing a novel molecular serotyping system based on capsular polysaccharide synthesis gene clusters of Vibrio parahaemolyticus.</title>
        <authorList>
            <person name="Pang Y."/>
            <person name="Guo X."/>
            <person name="Tian X."/>
            <person name="Liu F."/>
            <person name="Wang L."/>
            <person name="Wu J."/>
            <person name="Zhang S."/>
            <person name="Li S."/>
            <person name="Liu B."/>
        </authorList>
    </citation>
    <scope>NUCLEOTIDE SEQUENCE</scope>
    <source>
        <strain evidence="2">G3562</strain>
    </source>
</reference>
<proteinExistence type="predicted"/>
<dbReference type="Gene3D" id="3.90.550.10">
    <property type="entry name" value="Spore Coat Polysaccharide Biosynthesis Protein SpsA, Chain A"/>
    <property type="match status" value="1"/>
</dbReference>
<dbReference type="EMBL" id="MK473660">
    <property type="protein sequence ID" value="QEQ70900.1"/>
    <property type="molecule type" value="Genomic_DNA"/>
</dbReference>
<sequence length="315" mass="36226">MSNFAPIAMFVYNRFDNLTEVIASLKKNPEAINTEVFIFSDGAKGNSQVENVKAVREYINSLHGFKKINIIERDENLGLETNIVSGVNKVLELHDRVIVLEDDIVVSEKFLNYMNNSLKYYEDEPKVMHISGYIDPIDTSEIASETFFIPTTSCWGWATWKDRWQYYNNDASAILNNIESRNLMSQFDFSNADVFRSQLLDNVFGVKSTWAIKWMGSVFLQGGLCLHPKYTLTKNIGFGEGATNTKIISRLYKEQKILDFHPKLSIIPHEVNRKAVESLQELYCYNGESSTIKKNFVFLGKKVKRLIRDVKRKTN</sequence>
<name>A0A5Q5AXG8_VIBPH</name>
<dbReference type="InterPro" id="IPR029044">
    <property type="entry name" value="Nucleotide-diphossugar_trans"/>
</dbReference>
<dbReference type="SUPFAM" id="SSF53448">
    <property type="entry name" value="Nucleotide-diphospho-sugar transferases"/>
    <property type="match status" value="1"/>
</dbReference>
<evidence type="ECO:0000313" key="2">
    <source>
        <dbReference type="EMBL" id="QEQ70900.1"/>
    </source>
</evidence>
<dbReference type="GO" id="GO:0016740">
    <property type="term" value="F:transferase activity"/>
    <property type="evidence" value="ECO:0007669"/>
    <property type="project" value="UniProtKB-KW"/>
</dbReference>
<keyword evidence="2" id="KW-0808">Transferase</keyword>
<dbReference type="AlphaFoldDB" id="A0A5Q5AXG8"/>
<feature type="domain" description="Glycosyltransferase 2-like" evidence="1">
    <location>
        <begin position="8"/>
        <end position="118"/>
    </location>
</feature>
<evidence type="ECO:0000259" key="1">
    <source>
        <dbReference type="Pfam" id="PF00535"/>
    </source>
</evidence>
<organism evidence="2">
    <name type="scientific">Vibrio parahaemolyticus</name>
    <dbReference type="NCBI Taxonomy" id="670"/>
    <lineage>
        <taxon>Bacteria</taxon>
        <taxon>Pseudomonadati</taxon>
        <taxon>Pseudomonadota</taxon>
        <taxon>Gammaproteobacteria</taxon>
        <taxon>Vibrionales</taxon>
        <taxon>Vibrionaceae</taxon>
        <taxon>Vibrio</taxon>
    </lineage>
</organism>
<dbReference type="InterPro" id="IPR001173">
    <property type="entry name" value="Glyco_trans_2-like"/>
</dbReference>
<accession>A0A5Q5AXG8</accession>
<dbReference type="Pfam" id="PF00535">
    <property type="entry name" value="Glycos_transf_2"/>
    <property type="match status" value="1"/>
</dbReference>